<proteinExistence type="inferred from homology"/>
<keyword evidence="4" id="KW-1185">Reference proteome</keyword>
<dbReference type="InterPro" id="IPR042100">
    <property type="entry name" value="Bug_dom1"/>
</dbReference>
<comment type="similarity">
    <text evidence="1">Belongs to the UPF0065 (bug) family.</text>
</comment>
<evidence type="ECO:0000313" key="3">
    <source>
        <dbReference type="EMBL" id="TFZ04447.1"/>
    </source>
</evidence>
<dbReference type="EMBL" id="SMLL01000001">
    <property type="protein sequence ID" value="TFZ04447.1"/>
    <property type="molecule type" value="Genomic_DNA"/>
</dbReference>
<accession>A0A4Z0BYN0</accession>
<dbReference type="PROSITE" id="PS51318">
    <property type="entry name" value="TAT"/>
    <property type="match status" value="1"/>
</dbReference>
<evidence type="ECO:0000256" key="2">
    <source>
        <dbReference type="SAM" id="SignalP"/>
    </source>
</evidence>
<dbReference type="AlphaFoldDB" id="A0A4Z0BYN0"/>
<dbReference type="Proteomes" id="UP000297564">
    <property type="component" value="Unassembled WGS sequence"/>
</dbReference>
<sequence>MHTSPPKNAGRIRRRTLLAAMAGGALVPQLALAQAAAWPQQPIKMIIPYPPGGGGDGVGRPIAQGLERLLGVPVVLDHRPGAGGTIAAQLAANAPADGHTLYLADNGAISVAPSYRKLGYGPADFSYLAGFGELPMVLVANPQVPAKDLRELVAHSKTRPAGLSYASAGIGSIPHLAAELMKVETGLNAVHVAYKGSSPAMTDLISGVVHAGFFSLPATAPHIASGRLKALAVTSRERLPGLPSVPTFAELGYPSLGTRYISGILAPKGLPAPVSARLASALRSVITDPAVVKSLEATGMVVAYQDGAQVREVYEQDLEKWRKLIQQASLKLD</sequence>
<feature type="chain" id="PRO_5021465974" evidence="2">
    <location>
        <begin position="34"/>
        <end position="333"/>
    </location>
</feature>
<dbReference type="SUPFAM" id="SSF53850">
    <property type="entry name" value="Periplasmic binding protein-like II"/>
    <property type="match status" value="1"/>
</dbReference>
<dbReference type="CDD" id="cd07012">
    <property type="entry name" value="PBP2_Bug_TTT"/>
    <property type="match status" value="1"/>
</dbReference>
<dbReference type="PIRSF" id="PIRSF017082">
    <property type="entry name" value="YflP"/>
    <property type="match status" value="1"/>
</dbReference>
<organism evidence="3 4">
    <name type="scientific">Ramlibacter rhizophilus</name>
    <dbReference type="NCBI Taxonomy" id="1781167"/>
    <lineage>
        <taxon>Bacteria</taxon>
        <taxon>Pseudomonadati</taxon>
        <taxon>Pseudomonadota</taxon>
        <taxon>Betaproteobacteria</taxon>
        <taxon>Burkholderiales</taxon>
        <taxon>Comamonadaceae</taxon>
        <taxon>Ramlibacter</taxon>
    </lineage>
</organism>
<comment type="caution">
    <text evidence="3">The sequence shown here is derived from an EMBL/GenBank/DDBJ whole genome shotgun (WGS) entry which is preliminary data.</text>
</comment>
<name>A0A4Z0BYN0_9BURK</name>
<dbReference type="InterPro" id="IPR005064">
    <property type="entry name" value="BUG"/>
</dbReference>
<keyword evidence="2" id="KW-0732">Signal</keyword>
<protein>
    <submittedName>
        <fullName evidence="3">Tripartite tricarboxylate transporter substrate binding protein</fullName>
    </submittedName>
</protein>
<evidence type="ECO:0000256" key="1">
    <source>
        <dbReference type="ARBA" id="ARBA00006987"/>
    </source>
</evidence>
<dbReference type="InterPro" id="IPR006311">
    <property type="entry name" value="TAT_signal"/>
</dbReference>
<dbReference type="PANTHER" id="PTHR42928:SF5">
    <property type="entry name" value="BLR1237 PROTEIN"/>
    <property type="match status" value="1"/>
</dbReference>
<dbReference type="Pfam" id="PF03401">
    <property type="entry name" value="TctC"/>
    <property type="match status" value="1"/>
</dbReference>
<dbReference type="RefSeq" id="WP_135283329.1">
    <property type="nucleotide sequence ID" value="NZ_SMLL01000001.1"/>
</dbReference>
<dbReference type="Gene3D" id="3.40.190.150">
    <property type="entry name" value="Bordetella uptake gene, domain 1"/>
    <property type="match status" value="1"/>
</dbReference>
<feature type="signal peptide" evidence="2">
    <location>
        <begin position="1"/>
        <end position="33"/>
    </location>
</feature>
<dbReference type="Gene3D" id="3.40.190.10">
    <property type="entry name" value="Periplasmic binding protein-like II"/>
    <property type="match status" value="1"/>
</dbReference>
<evidence type="ECO:0000313" key="4">
    <source>
        <dbReference type="Proteomes" id="UP000297564"/>
    </source>
</evidence>
<dbReference type="OrthoDB" id="8861998at2"/>
<dbReference type="PANTHER" id="PTHR42928">
    <property type="entry name" value="TRICARBOXYLATE-BINDING PROTEIN"/>
    <property type="match status" value="1"/>
</dbReference>
<gene>
    <name evidence="3" type="ORF">EZ242_01460</name>
</gene>
<reference evidence="3 4" key="1">
    <citation type="submission" date="2019-03" db="EMBL/GenBank/DDBJ databases">
        <title>Ramlibacter rhizophilus CCTCC AB2015357, whole genome shotgun sequence.</title>
        <authorList>
            <person name="Zhang X."/>
            <person name="Feng G."/>
            <person name="Zhu H."/>
        </authorList>
    </citation>
    <scope>NUCLEOTIDE SEQUENCE [LARGE SCALE GENOMIC DNA]</scope>
    <source>
        <strain evidence="3 4">CCTCC AB2015357</strain>
    </source>
</reference>